<feature type="transmembrane region" description="Helical" evidence="6">
    <location>
        <begin position="23"/>
        <end position="43"/>
    </location>
</feature>
<dbReference type="Proteomes" id="UP001142372">
    <property type="component" value="Unassembled WGS sequence"/>
</dbReference>
<feature type="transmembrane region" description="Helical" evidence="6">
    <location>
        <begin position="274"/>
        <end position="299"/>
    </location>
</feature>
<evidence type="ECO:0000259" key="7">
    <source>
        <dbReference type="Pfam" id="PF12698"/>
    </source>
</evidence>
<evidence type="ECO:0000313" key="9">
    <source>
        <dbReference type="Proteomes" id="UP001142372"/>
    </source>
</evidence>
<evidence type="ECO:0000256" key="2">
    <source>
        <dbReference type="ARBA" id="ARBA00022475"/>
    </source>
</evidence>
<keyword evidence="5 6" id="KW-0472">Membrane</keyword>
<keyword evidence="3 6" id="KW-0812">Transmembrane</keyword>
<name>A0A9W6HC57_9MICO</name>
<dbReference type="InterPro" id="IPR051449">
    <property type="entry name" value="ABC-2_transporter_component"/>
</dbReference>
<organism evidence="8 9">
    <name type="scientific">Leifsonia poae</name>
    <dbReference type="NCBI Taxonomy" id="110933"/>
    <lineage>
        <taxon>Bacteria</taxon>
        <taxon>Bacillati</taxon>
        <taxon>Actinomycetota</taxon>
        <taxon>Actinomycetes</taxon>
        <taxon>Micrococcales</taxon>
        <taxon>Microbacteriaceae</taxon>
        <taxon>Leifsonia</taxon>
    </lineage>
</organism>
<reference evidence="8" key="1">
    <citation type="journal article" date="2014" name="Int. J. Syst. Evol. Microbiol.">
        <title>Complete genome sequence of Corynebacterium casei LMG S-19264T (=DSM 44701T), isolated from a smear-ripened cheese.</title>
        <authorList>
            <consortium name="US DOE Joint Genome Institute (JGI-PGF)"/>
            <person name="Walter F."/>
            <person name="Albersmeier A."/>
            <person name="Kalinowski J."/>
            <person name="Ruckert C."/>
        </authorList>
    </citation>
    <scope>NUCLEOTIDE SEQUENCE</scope>
    <source>
        <strain evidence="8">VKM Ac-1401</strain>
    </source>
</reference>
<evidence type="ECO:0000256" key="1">
    <source>
        <dbReference type="ARBA" id="ARBA00004651"/>
    </source>
</evidence>
<feature type="transmembrane region" description="Helical" evidence="6">
    <location>
        <begin position="176"/>
        <end position="195"/>
    </location>
</feature>
<feature type="transmembrane region" description="Helical" evidence="6">
    <location>
        <begin position="305"/>
        <end position="327"/>
    </location>
</feature>
<keyword evidence="2" id="KW-1003">Cell membrane</keyword>
<reference evidence="8" key="2">
    <citation type="submission" date="2023-01" db="EMBL/GenBank/DDBJ databases">
        <authorList>
            <person name="Sun Q."/>
            <person name="Evtushenko L."/>
        </authorList>
    </citation>
    <scope>NUCLEOTIDE SEQUENCE</scope>
    <source>
        <strain evidence="8">VKM Ac-1401</strain>
    </source>
</reference>
<keyword evidence="4 6" id="KW-1133">Transmembrane helix</keyword>
<dbReference type="GO" id="GO:0140359">
    <property type="term" value="F:ABC-type transporter activity"/>
    <property type="evidence" value="ECO:0007669"/>
    <property type="project" value="InterPro"/>
</dbReference>
<protein>
    <submittedName>
        <fullName evidence="8">Sodium transporter</fullName>
    </submittedName>
</protein>
<dbReference type="PANTHER" id="PTHR30294">
    <property type="entry name" value="MEMBRANE COMPONENT OF ABC TRANSPORTER YHHJ-RELATED"/>
    <property type="match status" value="1"/>
</dbReference>
<evidence type="ECO:0000256" key="5">
    <source>
        <dbReference type="ARBA" id="ARBA00023136"/>
    </source>
</evidence>
<comment type="caution">
    <text evidence="8">The sequence shown here is derived from an EMBL/GenBank/DDBJ whole genome shotgun (WGS) entry which is preliminary data.</text>
</comment>
<comment type="subcellular location">
    <subcellularLocation>
        <location evidence="1">Cell membrane</location>
        <topology evidence="1">Multi-pass membrane protein</topology>
    </subcellularLocation>
</comment>
<accession>A0A9W6HC57</accession>
<dbReference type="Pfam" id="PF12698">
    <property type="entry name" value="ABC2_membrane_3"/>
    <property type="match status" value="1"/>
</dbReference>
<feature type="transmembrane region" description="Helical" evidence="6">
    <location>
        <begin position="334"/>
        <end position="355"/>
    </location>
</feature>
<evidence type="ECO:0000313" key="8">
    <source>
        <dbReference type="EMBL" id="GLJ77617.1"/>
    </source>
</evidence>
<feature type="domain" description="ABC-2 type transporter transmembrane" evidence="7">
    <location>
        <begin position="21"/>
        <end position="382"/>
    </location>
</feature>
<feature type="transmembrane region" description="Helical" evidence="6">
    <location>
        <begin position="229"/>
        <end position="253"/>
    </location>
</feature>
<feature type="transmembrane region" description="Helical" evidence="6">
    <location>
        <begin position="361"/>
        <end position="382"/>
    </location>
</feature>
<dbReference type="InterPro" id="IPR013525">
    <property type="entry name" value="ABC2_TM"/>
</dbReference>
<sequence>MAQHNLGTVISFEFLRTVSKRRFWAITLFIPIVMIGLITLIVASNVSTANTADAQKNARVTFVYTDASGLVDPALATKAGGKQITDEAAGVAAVKNGDSEAFFAYPADPATQTVKVYGADAGLFANGKYSSVAQAVLSASVQERVDSKVYVAVLRDQVQTTTVTFKDGAVAPGFEAIIPALFFVLVFFIVIVFLGNQMLNSTLEEKENRVTEMILTTINPTSLLVGKVISLFMIGIIQMIVFSLPVLIGYVFFRSQLSIPELALSGLVFEPEKMIVGVLILIGGFALFTGTLVAVGAVMPTAKDAAPVFSVVIFSIVIPLYASGFAVSSPDSPIVQVLAYFPYTAPVTALILNAFGTLPLWQAIIIILELFILSAIVLRIAVRLFRYGSIEYTNKVKIRDVLSRRATVEPQAGR</sequence>
<keyword evidence="9" id="KW-1185">Reference proteome</keyword>
<proteinExistence type="predicted"/>
<evidence type="ECO:0000256" key="6">
    <source>
        <dbReference type="SAM" id="Phobius"/>
    </source>
</evidence>
<gene>
    <name evidence="8" type="ORF">GCM10017584_31910</name>
</gene>
<evidence type="ECO:0000256" key="3">
    <source>
        <dbReference type="ARBA" id="ARBA00022692"/>
    </source>
</evidence>
<dbReference type="AlphaFoldDB" id="A0A9W6HC57"/>
<evidence type="ECO:0000256" key="4">
    <source>
        <dbReference type="ARBA" id="ARBA00022989"/>
    </source>
</evidence>
<dbReference type="EMBL" id="BSEN01000015">
    <property type="protein sequence ID" value="GLJ77617.1"/>
    <property type="molecule type" value="Genomic_DNA"/>
</dbReference>
<dbReference type="GO" id="GO:0005886">
    <property type="term" value="C:plasma membrane"/>
    <property type="evidence" value="ECO:0007669"/>
    <property type="project" value="UniProtKB-SubCell"/>
</dbReference>
<dbReference type="PANTHER" id="PTHR30294:SF29">
    <property type="entry name" value="MULTIDRUG ABC TRANSPORTER PERMEASE YBHS-RELATED"/>
    <property type="match status" value="1"/>
</dbReference>
<dbReference type="RefSeq" id="WP_271178244.1">
    <property type="nucleotide sequence ID" value="NZ_BAAAJO010000003.1"/>
</dbReference>